<proteinExistence type="predicted"/>
<reference evidence="2" key="1">
    <citation type="submission" date="2021-03" db="EMBL/GenBank/DDBJ databases">
        <authorList>
            <person name="Sun Q."/>
        </authorList>
    </citation>
    <scope>NUCLEOTIDE SEQUENCE</scope>
    <source>
        <strain evidence="2">CCM 8862</strain>
    </source>
</reference>
<keyword evidence="3" id="KW-1185">Reference proteome</keyword>
<sequence length="200" mass="20305">MADTRSIIPGLDVIVLAEGPRTNDGVPLSAVTVDGEPLINLTLAEIAMTTGLQQVTVVTAGGIALSPGTQITADPGDGGGPVSAIAAGVRTLWHQAASATAVVRGWAPDTGQLLSDLWAELDDGVDVAVAVDDDGNRVPLAAVWTTVSLWKVFEFMSGVPDPDPGCLFDGLTVACIDGNGLTGSYETEQALAALGEIGRA</sequence>
<comment type="caution">
    <text evidence="2">The sequence shown here is derived from an EMBL/GenBank/DDBJ whole genome shotgun (WGS) entry which is preliminary data.</text>
</comment>
<organism evidence="2 3">
    <name type="scientific">Corynebacterium mendelii</name>
    <dbReference type="NCBI Taxonomy" id="2765362"/>
    <lineage>
        <taxon>Bacteria</taxon>
        <taxon>Bacillati</taxon>
        <taxon>Actinomycetota</taxon>
        <taxon>Actinomycetes</taxon>
        <taxon>Mycobacteriales</taxon>
        <taxon>Corynebacteriaceae</taxon>
        <taxon>Corynebacterium</taxon>
    </lineage>
</organism>
<dbReference type="Proteomes" id="UP000664332">
    <property type="component" value="Unassembled WGS sequence"/>
</dbReference>
<accession>A0A939IYA9</accession>
<keyword evidence="2" id="KW-0808">Transferase</keyword>
<feature type="domain" description="MobA-like NTP transferase" evidence="1">
    <location>
        <begin position="29"/>
        <end position="146"/>
    </location>
</feature>
<dbReference type="Gene3D" id="3.90.550.10">
    <property type="entry name" value="Spore Coat Polysaccharide Biosynthesis Protein SpsA, Chain A"/>
    <property type="match status" value="1"/>
</dbReference>
<dbReference type="RefSeq" id="WP_207279387.1">
    <property type="nucleotide sequence ID" value="NZ_JAFLEQ010000016.1"/>
</dbReference>
<name>A0A939IYA9_9CORY</name>
<dbReference type="InterPro" id="IPR025877">
    <property type="entry name" value="MobA-like_NTP_Trfase"/>
</dbReference>
<protein>
    <submittedName>
        <fullName evidence="2">NTP transferase domain-containing protein</fullName>
    </submittedName>
</protein>
<dbReference type="EMBL" id="JAFLEQ010000016">
    <property type="protein sequence ID" value="MBN9644933.1"/>
    <property type="molecule type" value="Genomic_DNA"/>
</dbReference>
<dbReference type="Pfam" id="PF12804">
    <property type="entry name" value="NTP_transf_3"/>
    <property type="match status" value="1"/>
</dbReference>
<evidence type="ECO:0000313" key="2">
    <source>
        <dbReference type="EMBL" id="MBN9644933.1"/>
    </source>
</evidence>
<evidence type="ECO:0000259" key="1">
    <source>
        <dbReference type="Pfam" id="PF12804"/>
    </source>
</evidence>
<evidence type="ECO:0000313" key="3">
    <source>
        <dbReference type="Proteomes" id="UP000664332"/>
    </source>
</evidence>
<dbReference type="AlphaFoldDB" id="A0A939IYA9"/>
<dbReference type="GO" id="GO:0016779">
    <property type="term" value="F:nucleotidyltransferase activity"/>
    <property type="evidence" value="ECO:0007669"/>
    <property type="project" value="UniProtKB-ARBA"/>
</dbReference>
<dbReference type="InterPro" id="IPR029044">
    <property type="entry name" value="Nucleotide-diphossugar_trans"/>
</dbReference>
<gene>
    <name evidence="2" type="ORF">JZY06_09970</name>
</gene>